<dbReference type="Gene3D" id="3.50.50.60">
    <property type="entry name" value="FAD/NAD(P)-binding domain"/>
    <property type="match status" value="1"/>
</dbReference>
<organism evidence="5 6">
    <name type="scientific">Paraburkholderia sejongensis</name>
    <dbReference type="NCBI Taxonomy" id="2886946"/>
    <lineage>
        <taxon>Bacteria</taxon>
        <taxon>Pseudomonadati</taxon>
        <taxon>Pseudomonadota</taxon>
        <taxon>Betaproteobacteria</taxon>
        <taxon>Burkholderiales</taxon>
        <taxon>Burkholderiaceae</taxon>
        <taxon>Paraburkholderia</taxon>
    </lineage>
</organism>
<evidence type="ECO:0000259" key="4">
    <source>
        <dbReference type="Pfam" id="PF01494"/>
    </source>
</evidence>
<keyword evidence="5" id="KW-0560">Oxidoreductase</keyword>
<evidence type="ECO:0000256" key="3">
    <source>
        <dbReference type="ARBA" id="ARBA00022827"/>
    </source>
</evidence>
<name>A0ABS8K3V7_9BURK</name>
<protein>
    <submittedName>
        <fullName evidence="5">FAD-dependent monooxygenase</fullName>
    </submittedName>
</protein>
<dbReference type="InterPro" id="IPR002938">
    <property type="entry name" value="FAD-bd"/>
</dbReference>
<evidence type="ECO:0000313" key="6">
    <source>
        <dbReference type="Proteomes" id="UP001431019"/>
    </source>
</evidence>
<comment type="caution">
    <text evidence="5">The sequence shown here is derived from an EMBL/GenBank/DDBJ whole genome shotgun (WGS) entry which is preliminary data.</text>
</comment>
<comment type="cofactor">
    <cofactor evidence="1">
        <name>FAD</name>
        <dbReference type="ChEBI" id="CHEBI:57692"/>
    </cofactor>
</comment>
<evidence type="ECO:0000256" key="2">
    <source>
        <dbReference type="ARBA" id="ARBA00022630"/>
    </source>
</evidence>
<keyword evidence="2" id="KW-0285">Flavoprotein</keyword>
<dbReference type="InterPro" id="IPR036188">
    <property type="entry name" value="FAD/NAD-bd_sf"/>
</dbReference>
<keyword evidence="3" id="KW-0274">FAD</keyword>
<evidence type="ECO:0000313" key="5">
    <source>
        <dbReference type="EMBL" id="MCC8396835.1"/>
    </source>
</evidence>
<dbReference type="GO" id="GO:0004497">
    <property type="term" value="F:monooxygenase activity"/>
    <property type="evidence" value="ECO:0007669"/>
    <property type="project" value="UniProtKB-KW"/>
</dbReference>
<dbReference type="PANTHER" id="PTHR43004">
    <property type="entry name" value="TRK SYSTEM POTASSIUM UPTAKE PROTEIN"/>
    <property type="match status" value="1"/>
</dbReference>
<feature type="domain" description="FAD-binding" evidence="4">
    <location>
        <begin position="1"/>
        <end position="204"/>
    </location>
</feature>
<dbReference type="SUPFAM" id="SSF51905">
    <property type="entry name" value="FAD/NAD(P)-binding domain"/>
    <property type="match status" value="1"/>
</dbReference>
<accession>A0ABS8K3V7</accession>
<dbReference type="InterPro" id="IPR050641">
    <property type="entry name" value="RIFMO-like"/>
</dbReference>
<reference evidence="5 6" key="1">
    <citation type="submission" date="2021-11" db="EMBL/GenBank/DDBJ databases">
        <authorList>
            <person name="Oh E.-T."/>
            <person name="Kim S.-B."/>
        </authorList>
    </citation>
    <scope>NUCLEOTIDE SEQUENCE [LARGE SCALE GENOMIC DNA]</scope>
    <source>
        <strain evidence="5 6">MMS20-SJTR3</strain>
    </source>
</reference>
<keyword evidence="6" id="KW-1185">Reference proteome</keyword>
<sequence length="218" mass="23808">MIVGAGPTGLTAAAFLAKQNIEFDLIDSRAGPVNESRALGVHARTLEFMSMLGLDGEFIAAGHPTRYMTFHRGARKLFKLDFNSIAGQTAYPYMLVLPQSKSERILVDHLTRLGLAPRWHSVLKNFSQDETGVTAYIVGADGQVVTRRYSYLIGCDGAGSMVRTSLGIDFEGETYPLRFLLSEVKVGEDAIDRSSSHVFMGNKTTVAVIPQPEGVYAF</sequence>
<dbReference type="Pfam" id="PF01494">
    <property type="entry name" value="FAD_binding_3"/>
    <property type="match status" value="1"/>
</dbReference>
<gene>
    <name evidence="5" type="ORF">LJ656_30055</name>
</gene>
<dbReference type="EMBL" id="JAJITD010000021">
    <property type="protein sequence ID" value="MCC8396835.1"/>
    <property type="molecule type" value="Genomic_DNA"/>
</dbReference>
<dbReference type="Gene3D" id="3.30.70.2450">
    <property type="match status" value="1"/>
</dbReference>
<dbReference type="Proteomes" id="UP001431019">
    <property type="component" value="Unassembled WGS sequence"/>
</dbReference>
<evidence type="ECO:0000256" key="1">
    <source>
        <dbReference type="ARBA" id="ARBA00001974"/>
    </source>
</evidence>
<proteinExistence type="predicted"/>
<dbReference type="PANTHER" id="PTHR43004:SF19">
    <property type="entry name" value="BINDING MONOOXYGENASE, PUTATIVE (JCVI)-RELATED"/>
    <property type="match status" value="1"/>
</dbReference>
<keyword evidence="5" id="KW-0503">Monooxygenase</keyword>
<dbReference type="RefSeq" id="WP_230513113.1">
    <property type="nucleotide sequence ID" value="NZ_JAJITD010000021.1"/>
</dbReference>